<dbReference type="AlphaFoldDB" id="A0A0X3VF22"/>
<evidence type="ECO:0000313" key="2">
    <source>
        <dbReference type="Proteomes" id="UP000053923"/>
    </source>
</evidence>
<protein>
    <submittedName>
        <fullName evidence="1">Uncharacterized protein</fullName>
    </submittedName>
</protein>
<reference evidence="2" key="1">
    <citation type="submission" date="2015-10" db="EMBL/GenBank/DDBJ databases">
        <authorList>
            <person name="Ju K.-S."/>
            <person name="Doroghazi J.R."/>
            <person name="Metcalf W.W."/>
        </authorList>
    </citation>
    <scope>NUCLEOTIDE SEQUENCE [LARGE SCALE GENOMIC DNA]</scope>
    <source>
        <strain evidence="2">NRRL 3151</strain>
    </source>
</reference>
<evidence type="ECO:0000313" key="1">
    <source>
        <dbReference type="EMBL" id="KUL42862.1"/>
    </source>
</evidence>
<keyword evidence="2" id="KW-1185">Reference proteome</keyword>
<comment type="caution">
    <text evidence="1">The sequence shown here is derived from an EMBL/GenBank/DDBJ whole genome shotgun (WGS) entry which is preliminary data.</text>
</comment>
<accession>A0A0X3VF22</accession>
<sequence>MADIAATALRLGRPTTSGPVDVADVWINGDIGFVLLLHRRHDGLPAEELYYSLRAEDGTWERPDHLSGGLIGLEVSDRSAVAEALAGAPMAVVTESESLVHTGRGRSGDRDEEEDEGELVHFWELLVTEEADLLEIEHMPQDHPAQTPPPSLRREVTGRPLMLVALLPGERVRVHAMRREGTSLIRLDGALDLHSPGE</sequence>
<organism evidence="1 2">
    <name type="scientific">Streptomyces regalis</name>
    <dbReference type="NCBI Taxonomy" id="68262"/>
    <lineage>
        <taxon>Bacteria</taxon>
        <taxon>Bacillati</taxon>
        <taxon>Actinomycetota</taxon>
        <taxon>Actinomycetes</taxon>
        <taxon>Kitasatosporales</taxon>
        <taxon>Streptomycetaceae</taxon>
        <taxon>Streptomyces</taxon>
    </lineage>
</organism>
<proteinExistence type="predicted"/>
<gene>
    <name evidence="1" type="ORF">ADL12_08790</name>
</gene>
<dbReference type="EMBL" id="LLZG01000046">
    <property type="protein sequence ID" value="KUL42862.1"/>
    <property type="molecule type" value="Genomic_DNA"/>
</dbReference>
<dbReference type="Proteomes" id="UP000053923">
    <property type="component" value="Unassembled WGS sequence"/>
</dbReference>
<name>A0A0X3VF22_9ACTN</name>